<evidence type="ECO:0000313" key="2">
    <source>
        <dbReference type="Proteomes" id="UP000003671"/>
    </source>
</evidence>
<accession>C9KPT7</accession>
<comment type="caution">
    <text evidence="1">The sequence shown here is derived from an EMBL/GenBank/DDBJ whole genome shotgun (WGS) entry which is preliminary data.</text>
</comment>
<name>C9KPT7_9FIRM</name>
<protein>
    <submittedName>
        <fullName evidence="1">Uncharacterized protein</fullName>
    </submittedName>
</protein>
<dbReference type="Proteomes" id="UP000003671">
    <property type="component" value="Unassembled WGS sequence"/>
</dbReference>
<reference evidence="1" key="1">
    <citation type="submission" date="2009-09" db="EMBL/GenBank/DDBJ databases">
        <authorList>
            <person name="Weinstock G."/>
            <person name="Sodergren E."/>
            <person name="Clifton S."/>
            <person name="Fulton L."/>
            <person name="Fulton B."/>
            <person name="Courtney L."/>
            <person name="Fronick C."/>
            <person name="Harrison M."/>
            <person name="Strong C."/>
            <person name="Farmer C."/>
            <person name="Delahaunty K."/>
            <person name="Markovic C."/>
            <person name="Hall O."/>
            <person name="Minx P."/>
            <person name="Tomlinson C."/>
            <person name="Mitreva M."/>
            <person name="Nelson J."/>
            <person name="Hou S."/>
            <person name="Wollam A."/>
            <person name="Pepin K.H."/>
            <person name="Johnson M."/>
            <person name="Bhonagiri V."/>
            <person name="Nash W.E."/>
            <person name="Warren W."/>
            <person name="Chinwalla A."/>
            <person name="Mardis E.R."/>
            <person name="Wilson R.K."/>
        </authorList>
    </citation>
    <scope>NUCLEOTIDE SEQUENCE [LARGE SCALE GENOMIC DNA]</scope>
    <source>
        <strain evidence="1">DSM 20544</strain>
    </source>
</reference>
<sequence>MYFACRAGAIARRAELSLSIGIEKGCQNAAAGGEVTSLLIVS</sequence>
<dbReference type="HOGENOM" id="CLU_3254144_0_0_9"/>
<keyword evidence="2" id="KW-1185">Reference proteome</keyword>
<proteinExistence type="predicted"/>
<gene>
    <name evidence="1" type="ORF">MITSMUL_05245</name>
</gene>
<dbReference type="AlphaFoldDB" id="C9KPT7"/>
<evidence type="ECO:0000313" key="1">
    <source>
        <dbReference type="EMBL" id="EEX68242.1"/>
    </source>
</evidence>
<organism evidence="1 2">
    <name type="scientific">Mitsuokella multacida DSM 20544</name>
    <dbReference type="NCBI Taxonomy" id="500635"/>
    <lineage>
        <taxon>Bacteria</taxon>
        <taxon>Bacillati</taxon>
        <taxon>Bacillota</taxon>
        <taxon>Negativicutes</taxon>
        <taxon>Selenomonadales</taxon>
        <taxon>Selenomonadaceae</taxon>
        <taxon>Mitsuokella</taxon>
    </lineage>
</organism>
<dbReference type="EMBL" id="ABWK02000020">
    <property type="protein sequence ID" value="EEX68242.1"/>
    <property type="molecule type" value="Genomic_DNA"/>
</dbReference>